<dbReference type="PANTHER" id="PTHR21310:SF40">
    <property type="entry name" value="AMINOGLYCOSIDE PHOSPHOTRANSFERASE DOMAIN-CONTAINING PROTEIN-RELATED"/>
    <property type="match status" value="1"/>
</dbReference>
<dbReference type="AlphaFoldDB" id="A0A345ST98"/>
<dbReference type="InterPro" id="IPR011009">
    <property type="entry name" value="Kinase-like_dom_sf"/>
</dbReference>
<dbReference type="GO" id="GO:0016740">
    <property type="term" value="F:transferase activity"/>
    <property type="evidence" value="ECO:0007669"/>
    <property type="project" value="UniProtKB-KW"/>
</dbReference>
<evidence type="ECO:0000259" key="1">
    <source>
        <dbReference type="Pfam" id="PF01636"/>
    </source>
</evidence>
<dbReference type="KEGG" id="stri:C7M71_005290"/>
<dbReference type="SUPFAM" id="SSF56112">
    <property type="entry name" value="Protein kinase-like (PK-like)"/>
    <property type="match status" value="1"/>
</dbReference>
<feature type="domain" description="Aminoglycoside phosphotransferase" evidence="1">
    <location>
        <begin position="33"/>
        <end position="235"/>
    </location>
</feature>
<dbReference type="PANTHER" id="PTHR21310">
    <property type="entry name" value="AMINOGLYCOSIDE PHOSPHOTRANSFERASE-RELATED-RELATED"/>
    <property type="match status" value="1"/>
</dbReference>
<proteinExistence type="predicted"/>
<name>A0A345ST98_9ACTN</name>
<gene>
    <name evidence="2" type="ORF">C7M71_005290</name>
</gene>
<dbReference type="RefSeq" id="WP_111489334.1">
    <property type="nucleotide sequence ID" value="NZ_CP031264.1"/>
</dbReference>
<dbReference type="InterPro" id="IPR002575">
    <property type="entry name" value="Aminoglycoside_PTrfase"/>
</dbReference>
<keyword evidence="3" id="KW-1185">Reference proteome</keyword>
<dbReference type="InterPro" id="IPR051678">
    <property type="entry name" value="AGP_Transferase"/>
</dbReference>
<dbReference type="Gene3D" id="3.90.1200.10">
    <property type="match status" value="1"/>
</dbReference>
<keyword evidence="2" id="KW-0808">Transferase</keyword>
<reference evidence="3" key="1">
    <citation type="submission" date="2018-07" db="EMBL/GenBank/DDBJ databases">
        <title>Streptacidiphilus bronchialis DSM 106435 chromosome.</title>
        <authorList>
            <person name="Batra D."/>
            <person name="Gulvik C.A."/>
        </authorList>
    </citation>
    <scope>NUCLEOTIDE SEQUENCE [LARGE SCALE GENOMIC DNA]</scope>
    <source>
        <strain evidence="3">DSM 106435</strain>
    </source>
</reference>
<organism evidence="2 3">
    <name type="scientific">Peterkaempfera bronchialis</name>
    <dbReference type="NCBI Taxonomy" id="2126346"/>
    <lineage>
        <taxon>Bacteria</taxon>
        <taxon>Bacillati</taxon>
        <taxon>Actinomycetota</taxon>
        <taxon>Actinomycetes</taxon>
        <taxon>Kitasatosporales</taxon>
        <taxon>Streptomycetaceae</taxon>
        <taxon>Peterkaempfera</taxon>
    </lineage>
</organism>
<dbReference type="OrthoDB" id="3723194at2"/>
<dbReference type="Pfam" id="PF01636">
    <property type="entry name" value="APH"/>
    <property type="match status" value="1"/>
</dbReference>
<evidence type="ECO:0000313" key="2">
    <source>
        <dbReference type="EMBL" id="AXI76953.1"/>
    </source>
</evidence>
<protein>
    <submittedName>
        <fullName evidence="2">Aminoglycoside phosphotransferase family protein</fullName>
    </submittedName>
</protein>
<dbReference type="EMBL" id="CP031264">
    <property type="protein sequence ID" value="AXI76953.1"/>
    <property type="molecule type" value="Genomic_DNA"/>
</dbReference>
<sequence>MAVEASREHLRAACEVAGLPGQAERAELIRLGENAMWRVSNGLVARIARDRQQQAAAREVRVASWLAENGIPAVQPIKELPQAQDVGGRAVTWWHDLGHHRAGTVVELAGLLRQLHSLPVPLELDLGYVDPFVRLDDRIGQTDLDPMQRAWLHDHLAHLRAAWAALPETAPHVVVHGDAWAGNVALTPDGTAHLLDFERTAVGPREWDLASTAVACKTSGTVSAEDYQSYCRVYGCDVTEWLGYPTLRGARELRLACFAAQVAVQHPAAHEHAVHRVECLQGLHGPRPWSWSPVP</sequence>
<evidence type="ECO:0000313" key="3">
    <source>
        <dbReference type="Proteomes" id="UP000249340"/>
    </source>
</evidence>
<dbReference type="Proteomes" id="UP000249340">
    <property type="component" value="Chromosome"/>
</dbReference>
<accession>A0A345ST98</accession>